<evidence type="ECO:0000313" key="2">
    <source>
        <dbReference type="EMBL" id="TXE04768.1"/>
    </source>
</evidence>
<reference evidence="2 3" key="1">
    <citation type="submission" date="2019-08" db="EMBL/GenBank/DDBJ databases">
        <title>Genomes sequence of Algoriphagus aquimarinus ACAM450.</title>
        <authorList>
            <person name="Bowman J.P."/>
        </authorList>
    </citation>
    <scope>NUCLEOTIDE SEQUENCE [LARGE SCALE GENOMIC DNA]</scope>
    <source>
        <strain evidence="2 3">ACAM 450</strain>
    </source>
</reference>
<dbReference type="OrthoDB" id="829545at2"/>
<comment type="caution">
    <text evidence="2">The sequence shown here is derived from an EMBL/GenBank/DDBJ whole genome shotgun (WGS) entry which is preliminary data.</text>
</comment>
<proteinExistence type="predicted"/>
<name>A0A5C7AHQ3_9BACT</name>
<dbReference type="Proteomes" id="UP000321935">
    <property type="component" value="Unassembled WGS sequence"/>
</dbReference>
<gene>
    <name evidence="2" type="ORF">ESV85_18685</name>
</gene>
<sequence>MRILGIPVYIQIRKSALIEKHVKQLSYLFNKGSDHTKKQVVFVYILLSVGMCSALLIKGLSKEPMSVLQIPEWESPLILHDSLYNNSQTKRAYETDN</sequence>
<keyword evidence="1" id="KW-0812">Transmembrane</keyword>
<organism evidence="2 3">
    <name type="scientific">Algoriphagus aquimarinus</name>
    <dbReference type="NCBI Taxonomy" id="237018"/>
    <lineage>
        <taxon>Bacteria</taxon>
        <taxon>Pseudomonadati</taxon>
        <taxon>Bacteroidota</taxon>
        <taxon>Cytophagia</taxon>
        <taxon>Cytophagales</taxon>
        <taxon>Cyclobacteriaceae</taxon>
        <taxon>Algoriphagus</taxon>
    </lineage>
</organism>
<evidence type="ECO:0000313" key="3">
    <source>
        <dbReference type="Proteomes" id="UP000321935"/>
    </source>
</evidence>
<accession>A0A5C7AHQ3</accession>
<keyword evidence="1" id="KW-0472">Membrane</keyword>
<dbReference type="RefSeq" id="WP_146920311.1">
    <property type="nucleotide sequence ID" value="NZ_VORW01000020.1"/>
</dbReference>
<dbReference type="AlphaFoldDB" id="A0A5C7AHQ3"/>
<evidence type="ECO:0000256" key="1">
    <source>
        <dbReference type="SAM" id="Phobius"/>
    </source>
</evidence>
<dbReference type="EMBL" id="VORW01000020">
    <property type="protein sequence ID" value="TXE04768.1"/>
    <property type="molecule type" value="Genomic_DNA"/>
</dbReference>
<feature type="transmembrane region" description="Helical" evidence="1">
    <location>
        <begin position="41"/>
        <end position="60"/>
    </location>
</feature>
<keyword evidence="1" id="KW-1133">Transmembrane helix</keyword>
<protein>
    <submittedName>
        <fullName evidence="2">Uncharacterized protein</fullName>
    </submittedName>
</protein>